<feature type="compositionally biased region" description="Pro residues" evidence="1">
    <location>
        <begin position="709"/>
        <end position="726"/>
    </location>
</feature>
<evidence type="ECO:0000313" key="2">
    <source>
        <dbReference type="EMBL" id="KZV85154.1"/>
    </source>
</evidence>
<dbReference type="Proteomes" id="UP000077266">
    <property type="component" value="Unassembled WGS sequence"/>
</dbReference>
<evidence type="ECO:0000313" key="3">
    <source>
        <dbReference type="Proteomes" id="UP000077266"/>
    </source>
</evidence>
<organism evidence="2 3">
    <name type="scientific">Exidia glandulosa HHB12029</name>
    <dbReference type="NCBI Taxonomy" id="1314781"/>
    <lineage>
        <taxon>Eukaryota</taxon>
        <taxon>Fungi</taxon>
        <taxon>Dikarya</taxon>
        <taxon>Basidiomycota</taxon>
        <taxon>Agaricomycotina</taxon>
        <taxon>Agaricomycetes</taxon>
        <taxon>Auriculariales</taxon>
        <taxon>Exidiaceae</taxon>
        <taxon>Exidia</taxon>
    </lineage>
</organism>
<feature type="compositionally biased region" description="Polar residues" evidence="1">
    <location>
        <begin position="736"/>
        <end position="745"/>
    </location>
</feature>
<accession>A0A165DQY4</accession>
<dbReference type="InParanoid" id="A0A165DQY4"/>
<dbReference type="AlphaFoldDB" id="A0A165DQY4"/>
<protein>
    <submittedName>
        <fullName evidence="2">Uncharacterized protein</fullName>
    </submittedName>
</protein>
<name>A0A165DQY4_EXIGL</name>
<reference evidence="2 3" key="1">
    <citation type="journal article" date="2016" name="Mol. Biol. Evol.">
        <title>Comparative Genomics of Early-Diverging Mushroom-Forming Fungi Provides Insights into the Origins of Lignocellulose Decay Capabilities.</title>
        <authorList>
            <person name="Nagy L.G."/>
            <person name="Riley R."/>
            <person name="Tritt A."/>
            <person name="Adam C."/>
            <person name="Daum C."/>
            <person name="Floudas D."/>
            <person name="Sun H."/>
            <person name="Yadav J.S."/>
            <person name="Pangilinan J."/>
            <person name="Larsson K.H."/>
            <person name="Matsuura K."/>
            <person name="Barry K."/>
            <person name="Labutti K."/>
            <person name="Kuo R."/>
            <person name="Ohm R.A."/>
            <person name="Bhattacharya S.S."/>
            <person name="Shirouzu T."/>
            <person name="Yoshinaga Y."/>
            <person name="Martin F.M."/>
            <person name="Grigoriev I.V."/>
            <person name="Hibbett D.S."/>
        </authorList>
    </citation>
    <scope>NUCLEOTIDE SEQUENCE [LARGE SCALE GENOMIC DNA]</scope>
    <source>
        <strain evidence="2 3">HHB12029</strain>
    </source>
</reference>
<dbReference type="OrthoDB" id="3016333at2759"/>
<evidence type="ECO:0000256" key="1">
    <source>
        <dbReference type="SAM" id="MobiDB-lite"/>
    </source>
</evidence>
<sequence>MASDIPQAWTSVHCDCTRALSRAPSNLTPGPLRRVSIILARSAPIPARLHLKTAVSDELLDILATHMDRLEVLELELFAIDTVLTTAGFYPAIVHVRPDDVARLLLALSFPASSLRVLRLEVAYSSLDFWRTRSLRIRPVREDMFNRTCPLLRKLNLRLTSLPIHVLGTFVSLTYLDYTVPSSQLSSSELDDMLSSLSNLETLGLSVSRFIASVEPGTDRVPSKSLRQVALYVHEPWDSGFITSLGNISDTMDDFVEYFIQRHDVREFALVPSDYNSGPSRLLTSAPYLRAEISSTAGFVQFDNGIVAHVANVALWNNLVVHSKSAFASLTVFAIDVSMLFTDFNETHNYLAAAPVLEELCLTVSNCTECVPNSPSEQFGPPIRATWAEPWHCPALRRLHVMRRKDLLPSDDGSQWGFVRCPSQCAVRAPDIRAFVLNSLRFSSPRLETLVISRLTLLDGDVSYLTDVAEAVVHDSETECFSFQGKNVYLHDIWETAGSAAFFADEIRDSWYCADTITESDFVCNLVEAEKLQSRFAVYGHWHIEPRERNSRYAAGGHLQVRRNEPANVGKGNAGSWDEAGVSNAALGPSDQSFSLRPRYVVETTSKMDAKSGDAHRAALAATTILDEPTLRSLLKSCQAVHDVALLAPSHSVRLDHEDCLLQLASDLHTLGLWVQSALTAFRTTRRATSAGPVIIPNPPRRASSPARMPSPPATRPTPSPAPRHSPLPTIEPGASATTPRQQPATLPPPDASTRSTTRVIVRYPDSLRNCRRPHPVQVVHSLNVSLGKDCVSAISYSRDYHLILHLNAPYTVEHVRSRFNGVTGMLYTLFQPGGAGVHVLPAIESDEPWSKVVLHGVPAPIWSDIIFHDPNPTVDAKRKALFEDICRSNGLSRDSIRHWRLLCSRDAEDQLFRKQGSTSVLLCLSDAADASRLLRDGTTVQNIRCRASKYRPRSLPRVG</sequence>
<gene>
    <name evidence="2" type="ORF">EXIGLDRAFT_805011</name>
</gene>
<dbReference type="EMBL" id="KV426198">
    <property type="protein sequence ID" value="KZV85154.1"/>
    <property type="molecule type" value="Genomic_DNA"/>
</dbReference>
<proteinExistence type="predicted"/>
<feature type="region of interest" description="Disordered" evidence="1">
    <location>
        <begin position="690"/>
        <end position="758"/>
    </location>
</feature>
<keyword evidence="3" id="KW-1185">Reference proteome</keyword>